<name>A0A848GYX8_9BURK</name>
<accession>A0A848GYX8</accession>
<evidence type="ECO:0000313" key="3">
    <source>
        <dbReference type="Proteomes" id="UP000541185"/>
    </source>
</evidence>
<dbReference type="Proteomes" id="UP000541185">
    <property type="component" value="Unassembled WGS sequence"/>
</dbReference>
<evidence type="ECO:0000313" key="2">
    <source>
        <dbReference type="EMBL" id="NML43906.1"/>
    </source>
</evidence>
<proteinExistence type="predicted"/>
<feature type="region of interest" description="Disordered" evidence="1">
    <location>
        <begin position="52"/>
        <end position="81"/>
    </location>
</feature>
<comment type="caution">
    <text evidence="2">The sequence shown here is derived from an EMBL/GenBank/DDBJ whole genome shotgun (WGS) entry which is preliminary data.</text>
</comment>
<protein>
    <submittedName>
        <fullName evidence="2">Uncharacterized protein</fullName>
    </submittedName>
</protein>
<organism evidence="2 3">
    <name type="scientific">Ramlibacter agri</name>
    <dbReference type="NCBI Taxonomy" id="2728837"/>
    <lineage>
        <taxon>Bacteria</taxon>
        <taxon>Pseudomonadati</taxon>
        <taxon>Pseudomonadota</taxon>
        <taxon>Betaproteobacteria</taxon>
        <taxon>Burkholderiales</taxon>
        <taxon>Comamonadaceae</taxon>
        <taxon>Ramlibacter</taxon>
    </lineage>
</organism>
<dbReference type="EMBL" id="JABBFX010000001">
    <property type="protein sequence ID" value="NML43906.1"/>
    <property type="molecule type" value="Genomic_DNA"/>
</dbReference>
<reference evidence="2 3" key="1">
    <citation type="submission" date="2020-04" db="EMBL/GenBank/DDBJ databases">
        <title>Ramlibacter sp. G-1-2-2 isolated from soil.</title>
        <authorList>
            <person name="Dahal R.H."/>
        </authorList>
    </citation>
    <scope>NUCLEOTIDE SEQUENCE [LARGE SCALE GENOMIC DNA]</scope>
    <source>
        <strain evidence="2 3">G-1-2-2</strain>
    </source>
</reference>
<dbReference type="RefSeq" id="WP_169418083.1">
    <property type="nucleotide sequence ID" value="NZ_JABBFX010000001.1"/>
</dbReference>
<sequence>MAFGRKNPPGPQKDSWFPADSWLPLPTPEVKEGGESVWEAWNEESRRMDLAFAPTQPSEVVPLSRGASEDPPRRHSGPWTTDDTMVLARRNNRACPRPALWAALYLLVEGDHYADLAPPPTQVWQWSKLSNLQRRLRFREHIEWAERHGKLDTMANYMESLAEADWVHMGEN</sequence>
<keyword evidence="3" id="KW-1185">Reference proteome</keyword>
<dbReference type="AlphaFoldDB" id="A0A848GYX8"/>
<gene>
    <name evidence="2" type="ORF">HHL11_09110</name>
</gene>
<evidence type="ECO:0000256" key="1">
    <source>
        <dbReference type="SAM" id="MobiDB-lite"/>
    </source>
</evidence>
<feature type="region of interest" description="Disordered" evidence="1">
    <location>
        <begin position="1"/>
        <end position="31"/>
    </location>
</feature>